<reference evidence="1" key="2">
    <citation type="submission" date="2025-08" db="UniProtKB">
        <authorList>
            <consortium name="Ensembl"/>
        </authorList>
    </citation>
    <scope>IDENTIFICATION</scope>
</reference>
<sequence length="74" mass="7647">MQAVMLFGDDVGCHSCLTMQVLGFTDVPAEVDGLQVLYGDDALGDPGGVTHASVNQPPGAVDVDWTAVLNSVKT</sequence>
<dbReference type="Ensembl" id="ENSMMDT00005040300.1">
    <property type="protein sequence ID" value="ENSMMDP00005039487.1"/>
    <property type="gene ID" value="ENSMMDG00005018275.1"/>
</dbReference>
<evidence type="ECO:0000313" key="1">
    <source>
        <dbReference type="Ensembl" id="ENSMMDP00005039487.1"/>
    </source>
</evidence>
<keyword evidence="2" id="KW-1185">Reference proteome</keyword>
<dbReference type="GeneTree" id="ENSGT01060000249241"/>
<dbReference type="AlphaFoldDB" id="A0A667ZFV6"/>
<dbReference type="Proteomes" id="UP000472263">
    <property type="component" value="Chromosome 10"/>
</dbReference>
<dbReference type="InParanoid" id="A0A667ZFV6"/>
<evidence type="ECO:0000313" key="2">
    <source>
        <dbReference type="Proteomes" id="UP000472263"/>
    </source>
</evidence>
<organism evidence="1 2">
    <name type="scientific">Myripristis murdjan</name>
    <name type="common">pinecone soldierfish</name>
    <dbReference type="NCBI Taxonomy" id="586833"/>
    <lineage>
        <taxon>Eukaryota</taxon>
        <taxon>Metazoa</taxon>
        <taxon>Chordata</taxon>
        <taxon>Craniata</taxon>
        <taxon>Vertebrata</taxon>
        <taxon>Euteleostomi</taxon>
        <taxon>Actinopterygii</taxon>
        <taxon>Neopterygii</taxon>
        <taxon>Teleostei</taxon>
        <taxon>Neoteleostei</taxon>
        <taxon>Acanthomorphata</taxon>
        <taxon>Holocentriformes</taxon>
        <taxon>Holocentridae</taxon>
        <taxon>Myripristis</taxon>
    </lineage>
</organism>
<reference evidence="1" key="3">
    <citation type="submission" date="2025-09" db="UniProtKB">
        <authorList>
            <consortium name="Ensembl"/>
        </authorList>
    </citation>
    <scope>IDENTIFICATION</scope>
</reference>
<reference evidence="1" key="1">
    <citation type="submission" date="2019-06" db="EMBL/GenBank/DDBJ databases">
        <authorList>
            <consortium name="Wellcome Sanger Institute Data Sharing"/>
        </authorList>
    </citation>
    <scope>NUCLEOTIDE SEQUENCE [LARGE SCALE GENOMIC DNA]</scope>
</reference>
<protein>
    <submittedName>
        <fullName evidence="1">Uncharacterized protein</fullName>
    </submittedName>
</protein>
<proteinExistence type="predicted"/>
<accession>A0A667ZFV6</accession>
<name>A0A667ZFV6_9TELE</name>